<dbReference type="InterPro" id="IPR013025">
    <property type="entry name" value="Ribosomal_uL23-like"/>
</dbReference>
<comment type="subunit">
    <text evidence="4">Part of the 50S ribosomal subunit. Contacts protein L29, and trigger factor when it is bound to the ribosome.</text>
</comment>
<dbReference type="InterPro" id="IPR012678">
    <property type="entry name" value="Ribosomal_uL23/eL15/eS24_sf"/>
</dbReference>
<comment type="caution">
    <text evidence="5">The sequence shown here is derived from an EMBL/GenBank/DDBJ whole genome shotgun (WGS) entry which is preliminary data.</text>
</comment>
<gene>
    <name evidence="4 5" type="primary">rplW</name>
    <name evidence="5" type="ORF">P857_231</name>
</gene>
<dbReference type="GO" id="GO:0005840">
    <property type="term" value="C:ribosome"/>
    <property type="evidence" value="ECO:0007669"/>
    <property type="project" value="UniProtKB-KW"/>
</dbReference>
<keyword evidence="4" id="KW-0699">rRNA-binding</keyword>
<evidence type="ECO:0000256" key="2">
    <source>
        <dbReference type="ARBA" id="ARBA00022980"/>
    </source>
</evidence>
<keyword evidence="2 4" id="KW-0689">Ribosomal protein</keyword>
<dbReference type="GO" id="GO:0006412">
    <property type="term" value="P:translation"/>
    <property type="evidence" value="ECO:0007669"/>
    <property type="project" value="UniProtKB-UniRule"/>
</dbReference>
<comment type="function">
    <text evidence="4">One of the early assembly proteins it binds 23S rRNA. One of the proteins that surrounds the polypeptide exit tunnel on the outside of the ribosome. Forms the main docking site for trigger factor binding to the ribosome.</text>
</comment>
<sequence length="97" mass="11310">MLRYDIIGGLYFTEKTSFLKDSFRQVVVYSSSMSVTKNHIRKAFEGLFKDVKVKKVNSLSVLGKTKRFKGHLGKRNNYKKFIVVLQDDFDINNVEVR</sequence>
<dbReference type="Gene3D" id="3.30.70.330">
    <property type="match status" value="1"/>
</dbReference>
<dbReference type="EMBL" id="AXCJ01000005">
    <property type="protein sequence ID" value="ETO91322.1"/>
    <property type="molecule type" value="Genomic_DNA"/>
</dbReference>
<dbReference type="InterPro" id="IPR012677">
    <property type="entry name" value="Nucleotide-bd_a/b_plait_sf"/>
</dbReference>
<evidence type="ECO:0000256" key="3">
    <source>
        <dbReference type="ARBA" id="ARBA00023274"/>
    </source>
</evidence>
<dbReference type="SUPFAM" id="SSF54189">
    <property type="entry name" value="Ribosomal proteins S24e, L23 and L15e"/>
    <property type="match status" value="1"/>
</dbReference>
<evidence type="ECO:0000313" key="5">
    <source>
        <dbReference type="EMBL" id="ETO91322.1"/>
    </source>
</evidence>
<accession>W2V0Z7</accession>
<evidence type="ECO:0000313" key="6">
    <source>
        <dbReference type="Proteomes" id="UP000018951"/>
    </source>
</evidence>
<dbReference type="Pfam" id="PF00276">
    <property type="entry name" value="Ribosomal_L23"/>
    <property type="match status" value="1"/>
</dbReference>
<dbReference type="HAMAP" id="MF_01369_B">
    <property type="entry name" value="Ribosomal_uL23_B"/>
    <property type="match status" value="1"/>
</dbReference>
<comment type="similarity">
    <text evidence="1 4">Belongs to the universal ribosomal protein uL23 family.</text>
</comment>
<reference evidence="5 6" key="1">
    <citation type="journal article" date="2013" name="PLoS ONE">
        <title>Bacterial endosymbiosis in a chordate host: long-term co-evolution and conservation of secondary metabolism.</title>
        <authorList>
            <person name="Kwan J.C."/>
            <person name="Schmidt E.W."/>
        </authorList>
    </citation>
    <scope>NUCLEOTIDE SEQUENCE [LARGE SCALE GENOMIC DNA]</scope>
    <source>
        <strain evidence="6">L6</strain>
    </source>
</reference>
<evidence type="ECO:0000256" key="4">
    <source>
        <dbReference type="HAMAP-Rule" id="MF_01369"/>
    </source>
</evidence>
<dbReference type="Proteomes" id="UP000018951">
    <property type="component" value="Unassembled WGS sequence"/>
</dbReference>
<proteinExistence type="inferred from homology"/>
<protein>
    <recommendedName>
        <fullName evidence="4">Large ribosomal subunit protein uL23</fullName>
    </recommendedName>
</protein>
<evidence type="ECO:0000256" key="1">
    <source>
        <dbReference type="ARBA" id="ARBA00006700"/>
    </source>
</evidence>
<keyword evidence="4" id="KW-0694">RNA-binding</keyword>
<dbReference type="GO" id="GO:0003735">
    <property type="term" value="F:structural constituent of ribosome"/>
    <property type="evidence" value="ECO:0007669"/>
    <property type="project" value="InterPro"/>
</dbReference>
<dbReference type="GO" id="GO:0019843">
    <property type="term" value="F:rRNA binding"/>
    <property type="evidence" value="ECO:0007669"/>
    <property type="project" value="UniProtKB-UniRule"/>
</dbReference>
<keyword evidence="6" id="KW-1185">Reference proteome</keyword>
<dbReference type="STRING" id="1401685.P857_231"/>
<dbReference type="AlphaFoldDB" id="W2V0Z7"/>
<keyword evidence="3 4" id="KW-0687">Ribonucleoprotein</keyword>
<name>W2V0Z7_9RICK</name>
<organism evidence="5 6">
    <name type="scientific">Candidatus Xenolissoclinum pacificiensis L6</name>
    <dbReference type="NCBI Taxonomy" id="1401685"/>
    <lineage>
        <taxon>Bacteria</taxon>
        <taxon>Pseudomonadati</taxon>
        <taxon>Pseudomonadota</taxon>
        <taxon>Alphaproteobacteria</taxon>
        <taxon>Rickettsiales</taxon>
        <taxon>Anaplasmataceae</taxon>
        <taxon>Candidatus Xenolissoclinum</taxon>
    </lineage>
</organism>
<dbReference type="GO" id="GO:1990904">
    <property type="term" value="C:ribonucleoprotein complex"/>
    <property type="evidence" value="ECO:0007669"/>
    <property type="project" value="UniProtKB-KW"/>
</dbReference>